<dbReference type="OrthoDB" id="6617741at2759"/>
<name>A0A6G0VPJ2_APHCR</name>
<dbReference type="EMBL" id="VUJU01013451">
    <property type="protein sequence ID" value="KAF0704843.1"/>
    <property type="molecule type" value="Genomic_DNA"/>
</dbReference>
<evidence type="ECO:0000313" key="1">
    <source>
        <dbReference type="EMBL" id="KAF0704843.1"/>
    </source>
</evidence>
<keyword evidence="2" id="KW-1185">Reference proteome</keyword>
<sequence>MWYFPLPSTATAVLNMSDIPDDLNSILQDISYSGTETTKPNFECSLDKSPYSNNAKHGSYKPMSWIIETMLNLLHTTNDGRYILADSVKNNGNLSDEAQNLLTQLLINYLLQDQHKGTDLFFRKIAELIVEVFPKEQKCVCFIPSKTEGSHQTHAKGKLIEKWKNVARRLRSVGAISYDRIKPLKSINAIPQSIHFSDEVLNVKKWLLSDGLN</sequence>
<proteinExistence type="predicted"/>
<comment type="caution">
    <text evidence="1">The sequence shown here is derived from an EMBL/GenBank/DDBJ whole genome shotgun (WGS) entry which is preliminary data.</text>
</comment>
<dbReference type="Proteomes" id="UP000478052">
    <property type="component" value="Unassembled WGS sequence"/>
</dbReference>
<gene>
    <name evidence="1" type="ORF">FWK35_00033281</name>
</gene>
<feature type="non-terminal residue" evidence="1">
    <location>
        <position position="213"/>
    </location>
</feature>
<evidence type="ECO:0000313" key="2">
    <source>
        <dbReference type="Proteomes" id="UP000478052"/>
    </source>
</evidence>
<dbReference type="AlphaFoldDB" id="A0A6G0VPJ2"/>
<organism evidence="1 2">
    <name type="scientific">Aphis craccivora</name>
    <name type="common">Cowpea aphid</name>
    <dbReference type="NCBI Taxonomy" id="307492"/>
    <lineage>
        <taxon>Eukaryota</taxon>
        <taxon>Metazoa</taxon>
        <taxon>Ecdysozoa</taxon>
        <taxon>Arthropoda</taxon>
        <taxon>Hexapoda</taxon>
        <taxon>Insecta</taxon>
        <taxon>Pterygota</taxon>
        <taxon>Neoptera</taxon>
        <taxon>Paraneoptera</taxon>
        <taxon>Hemiptera</taxon>
        <taxon>Sternorrhyncha</taxon>
        <taxon>Aphidomorpha</taxon>
        <taxon>Aphidoidea</taxon>
        <taxon>Aphididae</taxon>
        <taxon>Aphidini</taxon>
        <taxon>Aphis</taxon>
        <taxon>Aphis</taxon>
    </lineage>
</organism>
<reference evidence="1 2" key="1">
    <citation type="submission" date="2019-08" db="EMBL/GenBank/DDBJ databases">
        <title>Whole genome of Aphis craccivora.</title>
        <authorList>
            <person name="Voronova N.V."/>
            <person name="Shulinski R.S."/>
            <person name="Bandarenka Y.V."/>
            <person name="Zhorov D.G."/>
            <person name="Warner D."/>
        </authorList>
    </citation>
    <scope>NUCLEOTIDE SEQUENCE [LARGE SCALE GENOMIC DNA]</scope>
    <source>
        <strain evidence="1">180601</strain>
        <tissue evidence="1">Whole Body</tissue>
    </source>
</reference>
<protein>
    <submittedName>
        <fullName evidence="1">Uncharacterized protein</fullName>
    </submittedName>
</protein>
<accession>A0A6G0VPJ2</accession>